<dbReference type="EMBL" id="SNRW01045102">
    <property type="protein sequence ID" value="KAA6321860.1"/>
    <property type="molecule type" value="Genomic_DNA"/>
</dbReference>
<name>A0A5J4QLS9_9EUKA</name>
<evidence type="ECO:0008006" key="4">
    <source>
        <dbReference type="Google" id="ProtNLM"/>
    </source>
</evidence>
<keyword evidence="1" id="KW-0732">Signal</keyword>
<evidence type="ECO:0000313" key="2">
    <source>
        <dbReference type="EMBL" id="KAA6321860.1"/>
    </source>
</evidence>
<sequence>MVQFLQIAILILMVMLLQIQCVNQPDIIGDSKLKEYINKVAGIQSEILDLAELKPQVSKTIWEAAIKYACDSKICR</sequence>
<reference evidence="2 3" key="1">
    <citation type="submission" date="2019-03" db="EMBL/GenBank/DDBJ databases">
        <title>Single cell metagenomics reveals metabolic interactions within the superorganism composed of flagellate Streblomastix strix and complex community of Bacteroidetes bacteria on its surface.</title>
        <authorList>
            <person name="Treitli S.C."/>
            <person name="Kolisko M."/>
            <person name="Husnik F."/>
            <person name="Keeling P."/>
            <person name="Hampl V."/>
        </authorList>
    </citation>
    <scope>NUCLEOTIDE SEQUENCE [LARGE SCALE GENOMIC DNA]</scope>
    <source>
        <strain evidence="2">ST1C</strain>
    </source>
</reference>
<evidence type="ECO:0000256" key="1">
    <source>
        <dbReference type="SAM" id="SignalP"/>
    </source>
</evidence>
<accession>A0A5J4QLS9</accession>
<gene>
    <name evidence="2" type="ORF">EZS28_054502</name>
</gene>
<protein>
    <recommendedName>
        <fullName evidence="4">Secreted protein</fullName>
    </recommendedName>
</protein>
<feature type="signal peptide" evidence="1">
    <location>
        <begin position="1"/>
        <end position="19"/>
    </location>
</feature>
<dbReference type="Proteomes" id="UP000324800">
    <property type="component" value="Unassembled WGS sequence"/>
</dbReference>
<proteinExistence type="predicted"/>
<evidence type="ECO:0000313" key="3">
    <source>
        <dbReference type="Proteomes" id="UP000324800"/>
    </source>
</evidence>
<feature type="chain" id="PRO_5023858737" description="Secreted protein" evidence="1">
    <location>
        <begin position="20"/>
        <end position="76"/>
    </location>
</feature>
<dbReference type="AlphaFoldDB" id="A0A5J4QLS9"/>
<comment type="caution">
    <text evidence="2">The sequence shown here is derived from an EMBL/GenBank/DDBJ whole genome shotgun (WGS) entry which is preliminary data.</text>
</comment>
<organism evidence="2 3">
    <name type="scientific">Streblomastix strix</name>
    <dbReference type="NCBI Taxonomy" id="222440"/>
    <lineage>
        <taxon>Eukaryota</taxon>
        <taxon>Metamonada</taxon>
        <taxon>Preaxostyla</taxon>
        <taxon>Oxymonadida</taxon>
        <taxon>Streblomastigidae</taxon>
        <taxon>Streblomastix</taxon>
    </lineage>
</organism>